<dbReference type="SUPFAM" id="SSF50129">
    <property type="entry name" value="GroES-like"/>
    <property type="match status" value="2"/>
</dbReference>
<sequence length="347" mass="38918">MREEFNVTWFLGITTEFNDHCFDHQNTQLFEIRKLHHKKMSKENTQIRFVKRPAPGYFDPKETFAILKSPLPTQNELKDDQIMRSNAIGEVVLSKNPKFKVGDMVQAFLGWQKYGLTDGNPPPGAVLHDYLGIFGETGLTAYFGLLESKPKPGDTVVISGAAGATGNIAGQIAKIKGARVIGIAGSEEKCNWLVNDLGFDIALNYRDPEFVKKLVKATPRYIDVYFDNVGGDILDQCLKRIAKNGRIVLCGAISQYNEAQPKGPAFYTALISQRAKMEGFIILDYVKRYPEAINELSKWIQEGKIKRKEFIIEGLENAPEGLLRLFNGHNTGKMLVKVCDENIKSKL</sequence>
<reference evidence="3" key="1">
    <citation type="submission" date="2021-06" db="EMBL/GenBank/DDBJ databases">
        <authorList>
            <person name="Kallberg Y."/>
            <person name="Tangrot J."/>
            <person name="Rosling A."/>
        </authorList>
    </citation>
    <scope>NUCLEOTIDE SEQUENCE</scope>
    <source>
        <strain evidence="3">87-6 pot B 2015</strain>
    </source>
</reference>
<comment type="caution">
    <text evidence="3">The sequence shown here is derived from an EMBL/GenBank/DDBJ whole genome shotgun (WGS) entry which is preliminary data.</text>
</comment>
<dbReference type="FunFam" id="3.40.50.720:FF:000121">
    <property type="entry name" value="Prostaglandin reductase 2"/>
    <property type="match status" value="1"/>
</dbReference>
<dbReference type="InterPro" id="IPR045010">
    <property type="entry name" value="MDR_fam"/>
</dbReference>
<dbReference type="Gene3D" id="3.40.50.720">
    <property type="entry name" value="NAD(P)-binding Rossmann-like Domain"/>
    <property type="match status" value="1"/>
</dbReference>
<evidence type="ECO:0000313" key="3">
    <source>
        <dbReference type="EMBL" id="CAG8605362.1"/>
    </source>
</evidence>
<dbReference type="EMBL" id="CAJVPP010002599">
    <property type="protein sequence ID" value="CAG8605362.1"/>
    <property type="molecule type" value="Genomic_DNA"/>
</dbReference>
<dbReference type="InterPro" id="IPR041694">
    <property type="entry name" value="ADH_N_2"/>
</dbReference>
<dbReference type="CDD" id="cd05288">
    <property type="entry name" value="PGDH"/>
    <property type="match status" value="1"/>
</dbReference>
<dbReference type="InterPro" id="IPR020843">
    <property type="entry name" value="ER"/>
</dbReference>
<proteinExistence type="predicted"/>
<dbReference type="PANTHER" id="PTHR43205">
    <property type="entry name" value="PROSTAGLANDIN REDUCTASE"/>
    <property type="match status" value="1"/>
</dbReference>
<dbReference type="InterPro" id="IPR013149">
    <property type="entry name" value="ADH-like_C"/>
</dbReference>
<evidence type="ECO:0000313" key="4">
    <source>
        <dbReference type="Proteomes" id="UP000789375"/>
    </source>
</evidence>
<evidence type="ECO:0000259" key="2">
    <source>
        <dbReference type="SMART" id="SM00829"/>
    </source>
</evidence>
<dbReference type="Gene3D" id="3.90.180.10">
    <property type="entry name" value="Medium-chain alcohol dehydrogenases, catalytic domain"/>
    <property type="match status" value="1"/>
</dbReference>
<feature type="domain" description="Enoyl reductase (ER)" evidence="2">
    <location>
        <begin position="59"/>
        <end position="336"/>
    </location>
</feature>
<dbReference type="AlphaFoldDB" id="A0A9N9GJ02"/>
<keyword evidence="1" id="KW-0560">Oxidoreductase</keyword>
<protein>
    <submittedName>
        <fullName evidence="3">14337_t:CDS:1</fullName>
    </submittedName>
</protein>
<dbReference type="SMART" id="SM00829">
    <property type="entry name" value="PKS_ER"/>
    <property type="match status" value="1"/>
</dbReference>
<dbReference type="InterPro" id="IPR011032">
    <property type="entry name" value="GroES-like_sf"/>
</dbReference>
<keyword evidence="4" id="KW-1185">Reference proteome</keyword>
<organism evidence="3 4">
    <name type="scientific">Funneliformis mosseae</name>
    <name type="common">Endomycorrhizal fungus</name>
    <name type="synonym">Glomus mosseae</name>
    <dbReference type="NCBI Taxonomy" id="27381"/>
    <lineage>
        <taxon>Eukaryota</taxon>
        <taxon>Fungi</taxon>
        <taxon>Fungi incertae sedis</taxon>
        <taxon>Mucoromycota</taxon>
        <taxon>Glomeromycotina</taxon>
        <taxon>Glomeromycetes</taxon>
        <taxon>Glomerales</taxon>
        <taxon>Glomeraceae</taxon>
        <taxon>Funneliformis</taxon>
    </lineage>
</organism>
<dbReference type="GO" id="GO:0016628">
    <property type="term" value="F:oxidoreductase activity, acting on the CH-CH group of donors, NAD or NADP as acceptor"/>
    <property type="evidence" value="ECO:0007669"/>
    <property type="project" value="InterPro"/>
</dbReference>
<dbReference type="Pfam" id="PF16884">
    <property type="entry name" value="ADH_N_2"/>
    <property type="match status" value="1"/>
</dbReference>
<name>A0A9N9GJ02_FUNMO</name>
<dbReference type="InterPro" id="IPR036291">
    <property type="entry name" value="NAD(P)-bd_dom_sf"/>
</dbReference>
<evidence type="ECO:0000256" key="1">
    <source>
        <dbReference type="ARBA" id="ARBA00023002"/>
    </source>
</evidence>
<gene>
    <name evidence="3" type="ORF">FMOSSE_LOCUS9172</name>
</gene>
<dbReference type="SUPFAM" id="SSF51735">
    <property type="entry name" value="NAD(P)-binding Rossmann-fold domains"/>
    <property type="match status" value="1"/>
</dbReference>
<dbReference type="Pfam" id="PF00107">
    <property type="entry name" value="ADH_zinc_N"/>
    <property type="match status" value="1"/>
</dbReference>
<dbReference type="PANTHER" id="PTHR43205:SF42">
    <property type="entry name" value="ALCOHOL DEHYDROGENASE, ZINC-CONTAINING (AFU_ORTHOLOGUE AFUA_7G04530)"/>
    <property type="match status" value="1"/>
</dbReference>
<dbReference type="Proteomes" id="UP000789375">
    <property type="component" value="Unassembled WGS sequence"/>
</dbReference>
<accession>A0A9N9GJ02</accession>